<dbReference type="RefSeq" id="WP_094487203.1">
    <property type="nucleotide sequence ID" value="NZ_NOXX01000219.1"/>
</dbReference>
<dbReference type="EMBL" id="NOXX01000219">
    <property type="protein sequence ID" value="OYQ41505.1"/>
    <property type="molecule type" value="Genomic_DNA"/>
</dbReference>
<dbReference type="SUPFAM" id="SSF54631">
    <property type="entry name" value="CBS-domain pair"/>
    <property type="match status" value="1"/>
</dbReference>
<dbReference type="Proteomes" id="UP000216035">
    <property type="component" value="Unassembled WGS sequence"/>
</dbReference>
<comment type="caution">
    <text evidence="1">The sequence shown here is derived from an EMBL/GenBank/DDBJ whole genome shotgun (WGS) entry which is preliminary data.</text>
</comment>
<gene>
    <name evidence="1" type="ORF">CHX27_13055</name>
</gene>
<evidence type="ECO:0000313" key="1">
    <source>
        <dbReference type="EMBL" id="OYQ41505.1"/>
    </source>
</evidence>
<organism evidence="1 2">
    <name type="scientific">Flavobacterium aurantiibacter</name>
    <dbReference type="NCBI Taxonomy" id="2023067"/>
    <lineage>
        <taxon>Bacteria</taxon>
        <taxon>Pseudomonadati</taxon>
        <taxon>Bacteroidota</taxon>
        <taxon>Flavobacteriia</taxon>
        <taxon>Flavobacteriales</taxon>
        <taxon>Flavobacteriaceae</taxon>
        <taxon>Flavobacterium</taxon>
    </lineage>
</organism>
<dbReference type="Gene3D" id="3.10.580.10">
    <property type="entry name" value="CBS-domain"/>
    <property type="match status" value="1"/>
</dbReference>
<accession>A0A255ZKV7</accession>
<dbReference type="OrthoDB" id="1523762at2"/>
<dbReference type="InterPro" id="IPR046342">
    <property type="entry name" value="CBS_dom_sf"/>
</dbReference>
<dbReference type="AlphaFoldDB" id="A0A255ZKV7"/>
<proteinExistence type="predicted"/>
<protein>
    <submittedName>
        <fullName evidence="1">Acetoin utilization protein acuB</fullName>
    </submittedName>
</protein>
<reference evidence="1 2" key="1">
    <citation type="submission" date="2017-07" db="EMBL/GenBank/DDBJ databases">
        <title>Flavobacterium cyanobacteriorum sp. nov., isolated from cyanobacterial aggregates in a eutrophic lake.</title>
        <authorList>
            <person name="Cai H."/>
        </authorList>
    </citation>
    <scope>NUCLEOTIDE SEQUENCE [LARGE SCALE GENOMIC DNA]</scope>
    <source>
        <strain evidence="1 2">TH167</strain>
    </source>
</reference>
<evidence type="ECO:0000313" key="2">
    <source>
        <dbReference type="Proteomes" id="UP000216035"/>
    </source>
</evidence>
<name>A0A255ZKV7_9FLAO</name>
<keyword evidence="2" id="KW-1185">Reference proteome</keyword>
<sequence length="219" mass="25275">MTEIGNLLSKDLKPFAANESIDSVQDFFAEQLFSHFPVLEDDVYIGSIAAEDAETFDTSKIVSDYKYSLEGFFVRDSMFWLDVLEVFAKNHTNVVPVLTDENRYAGYYELTEVTSLFHETPFLKESGGILVVKKDVRDYSMGQIVQIVESNNVKLLGAFISYLDNQFAEITVKVSQGSINELIATFRRYEYEIVSKHEEDDYLNNLRERSEYLDRYLNI</sequence>